<dbReference type="GO" id="GO:0008168">
    <property type="term" value="F:methyltransferase activity"/>
    <property type="evidence" value="ECO:0007669"/>
    <property type="project" value="InterPro"/>
</dbReference>
<dbReference type="EMBL" id="HBDX01002802">
    <property type="protein sequence ID" value="CAD8221694.1"/>
    <property type="molecule type" value="Transcribed_RNA"/>
</dbReference>
<name>A0A7R9T1B0_9CHLO</name>
<dbReference type="InterPro" id="IPR002877">
    <property type="entry name" value="RNA_MeTrfase_FtsJ_dom"/>
</dbReference>
<evidence type="ECO:0000313" key="2">
    <source>
        <dbReference type="EMBL" id="CAD8221694.1"/>
    </source>
</evidence>
<dbReference type="InterPro" id="IPR029063">
    <property type="entry name" value="SAM-dependent_MTases_sf"/>
</dbReference>
<evidence type="ECO:0000259" key="1">
    <source>
        <dbReference type="Pfam" id="PF01728"/>
    </source>
</evidence>
<accession>A0A7R9T1B0</accession>
<sequence>MARKVSRATRSANGRLAHDPRYMRCIHRRRDAPALVPAERVDDDRPDVAAAAPQPQRFLQPATRRTATAMRYPAARTNHKLALDAIGVEQFYVQPCARERTISRLHAVVRYRSRRNLDTLQRRRVEVESFIYGAENGKCSKMRGIPDSQAERFAFISRAMRTMRRLRRGDEAAKDHRAADAERALLEQPLSNQRDDVLLTGYDRDETMKPSYPYEISSPTEMLKTLTEGEFTRDCFYAANNEKPSNWSLAEFWKFLKHECGVSMSGVDLSKIKWVCIELCCGYGNMSLAMAERFEDVVVIAIDLNEKLLSRRAAAHKRVKFLQVDILRAMQVTRLKTLLAGRLLHVHSSPTCKNYSKSKRPYRARLLDEGRADVVAMEYLEADIFVQTNMDIIRTFDPVTASVENPNNDTDGLGSRRDLLVDVYGALAWLAKWALSYCHFNKGLVRKDTDFYVTHNLQRAFEAIDMPTKCVPGSSSACAYTRRSGARAHKTQTEKLSSAALKARIPLACARKVVDGIAYVRKTFKL</sequence>
<dbReference type="Gene3D" id="3.40.50.150">
    <property type="entry name" value="Vaccinia Virus protein VP39"/>
    <property type="match status" value="1"/>
</dbReference>
<dbReference type="Pfam" id="PF01728">
    <property type="entry name" value="FtsJ"/>
    <property type="match status" value="1"/>
</dbReference>
<dbReference type="GO" id="GO:0032259">
    <property type="term" value="P:methylation"/>
    <property type="evidence" value="ECO:0007669"/>
    <property type="project" value="InterPro"/>
</dbReference>
<gene>
    <name evidence="2" type="ORF">OLUC0939_LOCUS2415</name>
</gene>
<dbReference type="CDD" id="cd02440">
    <property type="entry name" value="AdoMet_MTases"/>
    <property type="match status" value="1"/>
</dbReference>
<feature type="domain" description="Ribosomal RNA methyltransferase FtsJ" evidence="1">
    <location>
        <begin position="274"/>
        <end position="345"/>
    </location>
</feature>
<protein>
    <recommendedName>
        <fullName evidence="1">Ribosomal RNA methyltransferase FtsJ domain-containing protein</fullName>
    </recommendedName>
</protein>
<dbReference type="SUPFAM" id="SSF53335">
    <property type="entry name" value="S-adenosyl-L-methionine-dependent methyltransferases"/>
    <property type="match status" value="1"/>
</dbReference>
<dbReference type="AlphaFoldDB" id="A0A7R9T1B0"/>
<organism evidence="2">
    <name type="scientific">Ostreococcus sp. 'lucimarinus'</name>
    <dbReference type="NCBI Taxonomy" id="242159"/>
    <lineage>
        <taxon>Eukaryota</taxon>
        <taxon>Viridiplantae</taxon>
        <taxon>Chlorophyta</taxon>
        <taxon>Mamiellophyceae</taxon>
        <taxon>Mamiellales</taxon>
        <taxon>Bathycoccaceae</taxon>
        <taxon>Ostreococcus</taxon>
    </lineage>
</organism>
<reference evidence="2" key="1">
    <citation type="submission" date="2021-01" db="EMBL/GenBank/DDBJ databases">
        <authorList>
            <person name="Corre E."/>
            <person name="Pelletier E."/>
            <person name="Niang G."/>
            <person name="Scheremetjew M."/>
            <person name="Finn R."/>
            <person name="Kale V."/>
            <person name="Holt S."/>
            <person name="Cochrane G."/>
            <person name="Meng A."/>
            <person name="Brown T."/>
            <person name="Cohen L."/>
        </authorList>
    </citation>
    <scope>NUCLEOTIDE SEQUENCE</scope>
    <source>
        <strain evidence="2">Clade-A-BCC118000</strain>
    </source>
</reference>
<proteinExistence type="predicted"/>